<proteinExistence type="predicted"/>
<keyword evidence="3" id="KW-1185">Reference proteome</keyword>
<protein>
    <submittedName>
        <fullName evidence="2">Uncharacterized protein</fullName>
    </submittedName>
</protein>
<sequence length="121" mass="13688">MQVFLAKKLPRISRNEHLSTPETLAFDSEIEKTARANRKETKLRKKQSAVVGTQSNPPLEIRIDDEAESRVNENPTQTFEGEKVEVDSSEEVFNTRVDKNPDLAPQPMAQTIRQLAEAPTE</sequence>
<feature type="region of interest" description="Disordered" evidence="1">
    <location>
        <begin position="37"/>
        <end position="86"/>
    </location>
</feature>
<dbReference type="EMBL" id="JARKNE010000010">
    <property type="protein sequence ID" value="KAK5793697.1"/>
    <property type="molecule type" value="Genomic_DNA"/>
</dbReference>
<feature type="compositionally biased region" description="Basic and acidic residues" evidence="1">
    <location>
        <begin position="61"/>
        <end position="71"/>
    </location>
</feature>
<name>A0ABR0NG96_GOSAR</name>
<gene>
    <name evidence="2" type="ORF">PVK06_034850</name>
</gene>
<accession>A0ABR0NG96</accession>
<dbReference type="Proteomes" id="UP001358586">
    <property type="component" value="Chromosome 10"/>
</dbReference>
<comment type="caution">
    <text evidence="2">The sequence shown here is derived from an EMBL/GenBank/DDBJ whole genome shotgun (WGS) entry which is preliminary data.</text>
</comment>
<reference evidence="2 3" key="1">
    <citation type="submission" date="2023-03" db="EMBL/GenBank/DDBJ databases">
        <title>WGS of Gossypium arboreum.</title>
        <authorList>
            <person name="Yu D."/>
        </authorList>
    </citation>
    <scope>NUCLEOTIDE SEQUENCE [LARGE SCALE GENOMIC DNA]</scope>
    <source>
        <tissue evidence="2">Leaf</tissue>
    </source>
</reference>
<evidence type="ECO:0000256" key="1">
    <source>
        <dbReference type="SAM" id="MobiDB-lite"/>
    </source>
</evidence>
<evidence type="ECO:0000313" key="2">
    <source>
        <dbReference type="EMBL" id="KAK5793697.1"/>
    </source>
</evidence>
<organism evidence="2 3">
    <name type="scientific">Gossypium arboreum</name>
    <name type="common">Tree cotton</name>
    <name type="synonym">Gossypium nanking</name>
    <dbReference type="NCBI Taxonomy" id="29729"/>
    <lineage>
        <taxon>Eukaryota</taxon>
        <taxon>Viridiplantae</taxon>
        <taxon>Streptophyta</taxon>
        <taxon>Embryophyta</taxon>
        <taxon>Tracheophyta</taxon>
        <taxon>Spermatophyta</taxon>
        <taxon>Magnoliopsida</taxon>
        <taxon>eudicotyledons</taxon>
        <taxon>Gunneridae</taxon>
        <taxon>Pentapetalae</taxon>
        <taxon>rosids</taxon>
        <taxon>malvids</taxon>
        <taxon>Malvales</taxon>
        <taxon>Malvaceae</taxon>
        <taxon>Malvoideae</taxon>
        <taxon>Gossypium</taxon>
    </lineage>
</organism>
<evidence type="ECO:0000313" key="3">
    <source>
        <dbReference type="Proteomes" id="UP001358586"/>
    </source>
</evidence>